<dbReference type="GO" id="GO:0030198">
    <property type="term" value="P:extracellular matrix organization"/>
    <property type="evidence" value="ECO:0007669"/>
    <property type="project" value="TreeGrafter"/>
</dbReference>
<feature type="region of interest" description="Disordered" evidence="8">
    <location>
        <begin position="336"/>
        <end position="395"/>
    </location>
</feature>
<organism evidence="11 12">
    <name type="scientific">Denticeps clupeoides</name>
    <name type="common">denticle herring</name>
    <dbReference type="NCBI Taxonomy" id="299321"/>
    <lineage>
        <taxon>Eukaryota</taxon>
        <taxon>Metazoa</taxon>
        <taxon>Chordata</taxon>
        <taxon>Craniata</taxon>
        <taxon>Vertebrata</taxon>
        <taxon>Euteleostomi</taxon>
        <taxon>Actinopterygii</taxon>
        <taxon>Neopterygii</taxon>
        <taxon>Teleostei</taxon>
        <taxon>Clupei</taxon>
        <taxon>Clupeiformes</taxon>
        <taxon>Denticipitoidei</taxon>
        <taxon>Denticipitidae</taxon>
        <taxon>Denticeps</taxon>
    </lineage>
</organism>
<keyword evidence="12" id="KW-1185">Reference proteome</keyword>
<evidence type="ECO:0000256" key="3">
    <source>
        <dbReference type="ARBA" id="ARBA00022530"/>
    </source>
</evidence>
<reference evidence="11" key="2">
    <citation type="submission" date="2025-08" db="UniProtKB">
        <authorList>
            <consortium name="Ensembl"/>
        </authorList>
    </citation>
    <scope>IDENTIFICATION</scope>
</reference>
<dbReference type="RefSeq" id="XP_028810552.1">
    <property type="nucleotide sequence ID" value="XM_028954719.1"/>
</dbReference>
<keyword evidence="3" id="KW-0272">Extracellular matrix</keyword>
<dbReference type="Ensembl" id="ENSDCDT00010062974.1">
    <property type="protein sequence ID" value="ENSDCDP00010052488.1"/>
    <property type="gene ID" value="ENSDCDG00010030684.1"/>
</dbReference>
<feature type="compositionally biased region" description="Basic and acidic residues" evidence="8">
    <location>
        <begin position="529"/>
        <end position="541"/>
    </location>
</feature>
<protein>
    <recommendedName>
        <fullName evidence="7">Coiled-coil domain-containing protein 80</fullName>
    </recommendedName>
</protein>
<dbReference type="AlphaFoldDB" id="A0AAY4E4C7"/>
<reference evidence="11" key="3">
    <citation type="submission" date="2025-09" db="UniProtKB">
        <authorList>
            <consortium name="Ensembl"/>
        </authorList>
    </citation>
    <scope>IDENTIFICATION</scope>
</reference>
<keyword evidence="2" id="KW-0964">Secreted</keyword>
<comment type="subcellular location">
    <subcellularLocation>
        <location evidence="1">Secreted</location>
        <location evidence="1">Extracellular space</location>
        <location evidence="1">Extracellular matrix</location>
    </subcellularLocation>
</comment>
<feature type="compositionally biased region" description="Polar residues" evidence="8">
    <location>
        <begin position="127"/>
        <end position="136"/>
    </location>
</feature>
<dbReference type="RefSeq" id="XP_028810551.1">
    <property type="nucleotide sequence ID" value="XM_028954718.1"/>
</dbReference>
<dbReference type="RefSeq" id="XP_028810550.1">
    <property type="nucleotide sequence ID" value="XM_028954717.1"/>
</dbReference>
<evidence type="ECO:0000256" key="5">
    <source>
        <dbReference type="ARBA" id="ARBA00038037"/>
    </source>
</evidence>
<feature type="compositionally biased region" description="Basic and acidic residues" evidence="8">
    <location>
        <begin position="52"/>
        <end position="70"/>
    </location>
</feature>
<dbReference type="Pfam" id="PF13778">
    <property type="entry name" value="DUF4174"/>
    <property type="match status" value="3"/>
</dbReference>
<proteinExistence type="inferred from homology"/>
<evidence type="ECO:0000256" key="6">
    <source>
        <dbReference type="ARBA" id="ARBA00038549"/>
    </source>
</evidence>
<dbReference type="GO" id="GO:0005604">
    <property type="term" value="C:basement membrane"/>
    <property type="evidence" value="ECO:0007669"/>
    <property type="project" value="TreeGrafter"/>
</dbReference>
<evidence type="ECO:0000313" key="11">
    <source>
        <dbReference type="Ensembl" id="ENSDCDP00010052488.1"/>
    </source>
</evidence>
<dbReference type="GeneTree" id="ENSGT00940000164470"/>
<keyword evidence="4 9" id="KW-0732">Signal</keyword>
<name>A0AAY4E4C7_9TELE</name>
<evidence type="ECO:0000256" key="7">
    <source>
        <dbReference type="ARBA" id="ARBA00039956"/>
    </source>
</evidence>
<feature type="domain" description="DUF4174" evidence="10">
    <location>
        <begin position="705"/>
        <end position="837"/>
    </location>
</feature>
<gene>
    <name evidence="11" type="primary">ccdc80l1</name>
</gene>
<feature type="chain" id="PRO_5044303238" description="Coiled-coil domain-containing protein 80" evidence="9">
    <location>
        <begin position="36"/>
        <end position="870"/>
    </location>
</feature>
<feature type="region of interest" description="Disordered" evidence="8">
    <location>
        <begin position="49"/>
        <end position="152"/>
    </location>
</feature>
<accession>A0AAY4E4C7</accession>
<evidence type="ECO:0000259" key="10">
    <source>
        <dbReference type="Pfam" id="PF13778"/>
    </source>
</evidence>
<feature type="domain" description="DUF4174" evidence="10">
    <location>
        <begin position="548"/>
        <end position="682"/>
    </location>
</feature>
<dbReference type="GeneID" id="114764789"/>
<feature type="compositionally biased region" description="Basic and acidic residues" evidence="8">
    <location>
        <begin position="494"/>
        <end position="520"/>
    </location>
</feature>
<feature type="domain" description="DUF4174" evidence="10">
    <location>
        <begin position="157"/>
        <end position="285"/>
    </location>
</feature>
<evidence type="ECO:0000313" key="12">
    <source>
        <dbReference type="Proteomes" id="UP000694580"/>
    </source>
</evidence>
<feature type="signal peptide" evidence="9">
    <location>
        <begin position="1"/>
        <end position="35"/>
    </location>
</feature>
<evidence type="ECO:0000256" key="1">
    <source>
        <dbReference type="ARBA" id="ARBA00004498"/>
    </source>
</evidence>
<comment type="subunit">
    <text evidence="6">Binds to various extracellular matrix proteins.</text>
</comment>
<sequence length="870" mass="98128">MCSRFFGILFHSAAMKVSLMFCGTMLMLAASGTVGQGVANFNEMRVQTARKRSGERSDAVGTDSSRRDVENSAQTAGRAAALSSSVNSGGFRLTHGDQSPQVSRAALTRRLQGSRRPAQARKPAHTGRTSPESNEPQPGPQPTLARPLNTTSSSSVLTSFAGRNRVLVITAPHESDGYYRLMMTLMKPDVYCDMADRHMHQVVMFHQQGEMGGKVRRITNQGSIVEEPLDVTLIPKIMSHLKLEEGKFGMVLLRKTLQVEERYPYPVRLEAVYEAVDQTPMRRVEKARQKSFVKKCKEAGVEGQVVESDGLVSSGSKPQFDTNAEGRPVRKEVVKPAPQPTEVTKVTAATTTTRPTTTTPATTTTKPTTTTRPTTTTAKPTTTTTTTTTSTPTSITTAMFSTIAQTSRGPTPSPVRLKNKLSVLKERGHTLGTKPQPSPPKDKPTPTNRGGKEPKRKHLHEDDRPTASVPEAEDATTKKWKATHEKPTKRKKTEKPDKSQKMIKVEKKGKASKDSEDNSRSKSPGKKAQSHEKPSSRQSDVKRSLDTFLGYFEKRRRLIVITAPAVDNRMYQQQRDEYLEQICDMALRKISVITVFGPLTNGTMKIDHYQMEHDKPMRGLQDDDLVNHNLIMAFRKELGMTYDDFYMVLTDFDLKVKQQYEVPIAMKAVFDYIDTFTSRIKEMEQQKKLGVMCKKEDKLRTLENFLSRFRWRRRLFVISTPDDEEWAYQQQLYTLNSQACNLGLRHMCVLKLAGKELEDMGGALELYPINGSSTVEREHLSSSLVKDIRNYFQITPEYFSMLLVGKDGNVKSWYPSPMWSMSTIYDLVDSMQLRRQEMAIQNSLGMRCPDDEYGRHDDYQDGYRRGYHGY</sequence>
<evidence type="ECO:0000256" key="9">
    <source>
        <dbReference type="SAM" id="SignalP"/>
    </source>
</evidence>
<evidence type="ECO:0000256" key="4">
    <source>
        <dbReference type="ARBA" id="ARBA00022729"/>
    </source>
</evidence>
<evidence type="ECO:0000256" key="8">
    <source>
        <dbReference type="SAM" id="MobiDB-lite"/>
    </source>
</evidence>
<dbReference type="PANTHER" id="PTHR46792">
    <property type="entry name" value="COILED-COIL DOMAIN-CONTAINING PROTEIN 80"/>
    <property type="match status" value="1"/>
</dbReference>
<evidence type="ECO:0000256" key="2">
    <source>
        <dbReference type="ARBA" id="ARBA00022525"/>
    </source>
</evidence>
<comment type="similarity">
    <text evidence="5">Belongs to the CCDC80 family.</text>
</comment>
<dbReference type="PANTHER" id="PTHR46792:SF2">
    <property type="entry name" value="COILED-COIL DOMAIN-CONTAINING PROTEIN 80"/>
    <property type="match status" value="1"/>
</dbReference>
<reference evidence="11 12" key="1">
    <citation type="submission" date="2020-06" db="EMBL/GenBank/DDBJ databases">
        <authorList>
            <consortium name="Wellcome Sanger Institute Data Sharing"/>
        </authorList>
    </citation>
    <scope>NUCLEOTIDE SEQUENCE [LARGE SCALE GENOMIC DNA]</scope>
</reference>
<feature type="compositionally biased region" description="Low complexity" evidence="8">
    <location>
        <begin position="347"/>
        <end position="395"/>
    </location>
</feature>
<dbReference type="InterPro" id="IPR025232">
    <property type="entry name" value="DUF4174"/>
</dbReference>
<dbReference type="Proteomes" id="UP000694580">
    <property type="component" value="Chromosome 15"/>
</dbReference>
<feature type="region of interest" description="Disordered" evidence="8">
    <location>
        <begin position="428"/>
        <end position="541"/>
    </location>
</feature>
<dbReference type="GO" id="GO:0010811">
    <property type="term" value="P:positive regulation of cell-substrate adhesion"/>
    <property type="evidence" value="ECO:0007669"/>
    <property type="project" value="TreeGrafter"/>
</dbReference>